<evidence type="ECO:0000313" key="2">
    <source>
        <dbReference type="EMBL" id="GIG38679.1"/>
    </source>
</evidence>
<accession>A0ABQ4DH52</accession>
<dbReference type="Proteomes" id="UP000614741">
    <property type="component" value="Unassembled WGS sequence"/>
</dbReference>
<name>A0ABQ4DH52_9CELL</name>
<dbReference type="PANTHER" id="PTHR38600:SF2">
    <property type="entry name" value="SLL0088 PROTEIN"/>
    <property type="match status" value="1"/>
</dbReference>
<sequence length="97" mass="10709">MFHALSDATRRAVVERLAQGPASVSTLAEPFAMSLPAVVQHLGVLERAGVVVSEKTGRVRTYRLVPDGTADARTWLDRHRLAPERRLDRLTEHVRGG</sequence>
<comment type="caution">
    <text evidence="2">The sequence shown here is derived from an EMBL/GenBank/DDBJ whole genome shotgun (WGS) entry which is preliminary data.</text>
</comment>
<evidence type="ECO:0000313" key="3">
    <source>
        <dbReference type="Proteomes" id="UP000614741"/>
    </source>
</evidence>
<dbReference type="CDD" id="cd00090">
    <property type="entry name" value="HTH_ARSR"/>
    <property type="match status" value="1"/>
</dbReference>
<dbReference type="SMART" id="SM00418">
    <property type="entry name" value="HTH_ARSR"/>
    <property type="match status" value="1"/>
</dbReference>
<feature type="domain" description="HTH arsR-type" evidence="1">
    <location>
        <begin position="1"/>
        <end position="84"/>
    </location>
</feature>
<dbReference type="PRINTS" id="PR00778">
    <property type="entry name" value="HTHARSR"/>
</dbReference>
<keyword evidence="3" id="KW-1185">Reference proteome</keyword>
<dbReference type="InterPro" id="IPR001845">
    <property type="entry name" value="HTH_ArsR_DNA-bd_dom"/>
</dbReference>
<dbReference type="InterPro" id="IPR036390">
    <property type="entry name" value="WH_DNA-bd_sf"/>
</dbReference>
<dbReference type="InterPro" id="IPR011991">
    <property type="entry name" value="ArsR-like_HTH"/>
</dbReference>
<dbReference type="PROSITE" id="PS50987">
    <property type="entry name" value="HTH_ARSR_2"/>
    <property type="match status" value="1"/>
</dbReference>
<proteinExistence type="predicted"/>
<organism evidence="2 3">
    <name type="scientific">Cellulomonas phragmiteti</name>
    <dbReference type="NCBI Taxonomy" id="478780"/>
    <lineage>
        <taxon>Bacteria</taxon>
        <taxon>Bacillati</taxon>
        <taxon>Actinomycetota</taxon>
        <taxon>Actinomycetes</taxon>
        <taxon>Micrococcales</taxon>
        <taxon>Cellulomonadaceae</taxon>
        <taxon>Cellulomonas</taxon>
    </lineage>
</organism>
<protein>
    <submittedName>
        <fullName evidence="2">Transcriptional regulator</fullName>
    </submittedName>
</protein>
<dbReference type="NCBIfam" id="NF033788">
    <property type="entry name" value="HTH_metalloreg"/>
    <property type="match status" value="1"/>
</dbReference>
<evidence type="ECO:0000259" key="1">
    <source>
        <dbReference type="PROSITE" id="PS50987"/>
    </source>
</evidence>
<gene>
    <name evidence="2" type="ORF">Cph01nite_04410</name>
</gene>
<dbReference type="SUPFAM" id="SSF46785">
    <property type="entry name" value="Winged helix' DNA-binding domain"/>
    <property type="match status" value="1"/>
</dbReference>
<dbReference type="Pfam" id="PF12840">
    <property type="entry name" value="HTH_20"/>
    <property type="match status" value="1"/>
</dbReference>
<reference evidence="2 3" key="1">
    <citation type="submission" date="2021-01" db="EMBL/GenBank/DDBJ databases">
        <title>Whole genome shotgun sequence of Cellulomonas phragmiteti NBRC 110785.</title>
        <authorList>
            <person name="Komaki H."/>
            <person name="Tamura T."/>
        </authorList>
    </citation>
    <scope>NUCLEOTIDE SEQUENCE [LARGE SCALE GENOMIC DNA]</scope>
    <source>
        <strain evidence="2 3">NBRC 110785</strain>
    </source>
</reference>
<dbReference type="InterPro" id="IPR036388">
    <property type="entry name" value="WH-like_DNA-bd_sf"/>
</dbReference>
<dbReference type="PANTHER" id="PTHR38600">
    <property type="entry name" value="TRANSCRIPTIONAL REGULATORY PROTEIN"/>
    <property type="match status" value="1"/>
</dbReference>
<dbReference type="EMBL" id="BONP01000002">
    <property type="protein sequence ID" value="GIG38679.1"/>
    <property type="molecule type" value="Genomic_DNA"/>
</dbReference>
<dbReference type="Gene3D" id="1.10.10.10">
    <property type="entry name" value="Winged helix-like DNA-binding domain superfamily/Winged helix DNA-binding domain"/>
    <property type="match status" value="1"/>
</dbReference>